<gene>
    <name evidence="1" type="ORF">kuste4631</name>
</gene>
<accession>Q1Q5U4</accession>
<organism evidence="1">
    <name type="scientific">Kuenenia stuttgartiensis</name>
    <dbReference type="NCBI Taxonomy" id="174633"/>
    <lineage>
        <taxon>Bacteria</taxon>
        <taxon>Pseudomonadati</taxon>
        <taxon>Planctomycetota</taxon>
        <taxon>Candidatus Brocadiia</taxon>
        <taxon>Candidatus Brocadiales</taxon>
        <taxon>Candidatus Brocadiaceae</taxon>
        <taxon>Candidatus Kuenenia</taxon>
    </lineage>
</organism>
<reference evidence="1" key="1">
    <citation type="journal article" date="2006" name="Nature">
        <title>Deciphering the evolution and metabolism of an anammox bacterium from a community genome.</title>
        <authorList>
            <person name="Strous M."/>
            <person name="Pelletier E."/>
            <person name="Mangenot S."/>
            <person name="Rattei T."/>
            <person name="Lehner A."/>
            <person name="Taylor M.W."/>
            <person name="Horn M."/>
            <person name="Daims H."/>
            <person name="Bartol-Mavel D."/>
            <person name="Wincker P."/>
            <person name="Barbe V."/>
            <person name="Fonknechten N."/>
            <person name="Vallenet D."/>
            <person name="Segurens B."/>
            <person name="Schenowitz-Truong C."/>
            <person name="Medigue C."/>
            <person name="Collingro A."/>
            <person name="Snel B."/>
            <person name="Dutilh B.E."/>
            <person name="OpDenCamp H.J.M."/>
            <person name="vanDerDrift C."/>
            <person name="Cirpus I."/>
            <person name="vanDePas-Schoonen K.T."/>
            <person name="Harhangi H.R."/>
            <person name="vanNiftrik L."/>
            <person name="Schmid M."/>
            <person name="Keltjens J."/>
            <person name="vanDeVossenberg J."/>
            <person name="Kartal B."/>
            <person name="Meier H."/>
            <person name="Frishman D."/>
            <person name="Huynen M.A."/>
            <person name="Mewes H."/>
            <person name="Weissenbach J."/>
            <person name="Jetten M.S.M."/>
            <person name="Wagner M."/>
            <person name="LePaslier D."/>
        </authorList>
    </citation>
    <scope>NUCLEOTIDE SEQUENCE</scope>
</reference>
<proteinExistence type="predicted"/>
<dbReference type="AlphaFoldDB" id="Q1Q5U4"/>
<name>Q1Q5U4_KUEST</name>
<evidence type="ECO:0000313" key="1">
    <source>
        <dbReference type="EMBL" id="CAJ75393.1"/>
    </source>
</evidence>
<sequence>MDCFAVARNDGFMSTYLGCLLLKLFLTKEVCNFLVKHPLAGADVFDFFVKFVKISGAESGAIFESVAIQHITFVDIAFEDFCCPLPKLDASFRIDTVTNRNNCFQ</sequence>
<dbReference type="EMBL" id="CT573071">
    <property type="protein sequence ID" value="CAJ75393.1"/>
    <property type="molecule type" value="Genomic_DNA"/>
</dbReference>
<reference evidence="1" key="2">
    <citation type="submission" date="2006-01" db="EMBL/GenBank/DDBJ databases">
        <authorList>
            <person name="Genoscope"/>
        </authorList>
    </citation>
    <scope>NUCLEOTIDE SEQUENCE</scope>
</reference>
<protein>
    <submittedName>
        <fullName evidence="1">Uncharacterized protein</fullName>
    </submittedName>
</protein>